<evidence type="ECO:0000313" key="5">
    <source>
        <dbReference type="EMBL" id="KJE78163.1"/>
    </source>
</evidence>
<dbReference type="Proteomes" id="UP000032336">
    <property type="component" value="Unassembled WGS sequence"/>
</dbReference>
<name>A0A0D8FY18_9ACTN</name>
<dbReference type="PANTHER" id="PTHR47235:SF1">
    <property type="entry name" value="BLR6548 PROTEIN"/>
    <property type="match status" value="1"/>
</dbReference>
<gene>
    <name evidence="5" type="ORF">FEAC_01550</name>
</gene>
<dbReference type="AlphaFoldDB" id="A0A0D8FY18"/>
<dbReference type="EMBL" id="JXUW01000001">
    <property type="protein sequence ID" value="KJE78163.1"/>
    <property type="molecule type" value="Genomic_DNA"/>
</dbReference>
<dbReference type="RefSeq" id="WP_052565057.1">
    <property type="nucleotide sequence ID" value="NZ_JQKF01000001.1"/>
</dbReference>
<feature type="chain" id="PRO_5002329727" description="Leucine-binding protein domain-containing protein" evidence="3">
    <location>
        <begin position="27"/>
        <end position="392"/>
    </location>
</feature>
<dbReference type="InterPro" id="IPR028082">
    <property type="entry name" value="Peripla_BP_I"/>
</dbReference>
<evidence type="ECO:0000259" key="4">
    <source>
        <dbReference type="Pfam" id="PF13458"/>
    </source>
</evidence>
<keyword evidence="2 3" id="KW-0732">Signal</keyword>
<sequence length="392" mass="40094">MQHRVISTALVVTLAALVLASCGSQATSLATPLASAPGVTASSVLFATEVNAEGVSHQNAVDEVAGIRAVLRLFNQHHGVYGRQLGLVVKDDAGQPSIAADETNYLSATVGAFALIGDAPSSIANSVSTEASSSGILQLFPTGQATGPNTANTVSPLTATATELGPLLASLDLANGTIAVVSSTTVPGIATDLGFKTSPEQLSYGTTGKLQGTAQLAKRVPDLVISFAPASVTTRLLATLAALNEAPTVIAAESSTSRAQLRAAVPTFHGTVMRLGPWVPRSALSAAWNGYLEAVDRLLAPKVALDPATLDGIYAATMSIELLRSAGINPSRRAILTSLARHRFDPTIPAFGSWSAATGFQGAVLTGTTRPVYVDGTRVTTTPPRLAAPPNL</sequence>
<dbReference type="Pfam" id="PF13458">
    <property type="entry name" value="Peripla_BP_6"/>
    <property type="match status" value="1"/>
</dbReference>
<keyword evidence="6" id="KW-1185">Reference proteome</keyword>
<dbReference type="PANTHER" id="PTHR47235">
    <property type="entry name" value="BLR6548 PROTEIN"/>
    <property type="match status" value="1"/>
</dbReference>
<evidence type="ECO:0000256" key="2">
    <source>
        <dbReference type="ARBA" id="ARBA00022729"/>
    </source>
</evidence>
<dbReference type="PROSITE" id="PS51257">
    <property type="entry name" value="PROKAR_LIPOPROTEIN"/>
    <property type="match status" value="1"/>
</dbReference>
<organism evidence="5 6">
    <name type="scientific">Ferrimicrobium acidiphilum DSM 19497</name>
    <dbReference type="NCBI Taxonomy" id="1121877"/>
    <lineage>
        <taxon>Bacteria</taxon>
        <taxon>Bacillati</taxon>
        <taxon>Actinomycetota</taxon>
        <taxon>Acidimicrobiia</taxon>
        <taxon>Acidimicrobiales</taxon>
        <taxon>Acidimicrobiaceae</taxon>
        <taxon>Ferrimicrobium</taxon>
    </lineage>
</organism>
<feature type="signal peptide" evidence="3">
    <location>
        <begin position="1"/>
        <end position="26"/>
    </location>
</feature>
<dbReference type="eggNOG" id="COG0683">
    <property type="taxonomic scope" value="Bacteria"/>
</dbReference>
<proteinExistence type="inferred from homology"/>
<dbReference type="Gene3D" id="3.40.50.2300">
    <property type="match status" value="2"/>
</dbReference>
<accession>A0A0D8FY18</accession>
<dbReference type="STRING" id="1121877.FEAC_01550"/>
<evidence type="ECO:0000313" key="6">
    <source>
        <dbReference type="Proteomes" id="UP000032336"/>
    </source>
</evidence>
<dbReference type="SUPFAM" id="SSF53822">
    <property type="entry name" value="Periplasmic binding protein-like I"/>
    <property type="match status" value="1"/>
</dbReference>
<comment type="caution">
    <text evidence="5">The sequence shown here is derived from an EMBL/GenBank/DDBJ whole genome shotgun (WGS) entry which is preliminary data.</text>
</comment>
<dbReference type="InterPro" id="IPR028081">
    <property type="entry name" value="Leu-bd"/>
</dbReference>
<protein>
    <recommendedName>
        <fullName evidence="4">Leucine-binding protein domain-containing protein</fullName>
    </recommendedName>
</protein>
<comment type="similarity">
    <text evidence="1">Belongs to the leucine-binding protein family.</text>
</comment>
<evidence type="ECO:0000256" key="1">
    <source>
        <dbReference type="ARBA" id="ARBA00010062"/>
    </source>
</evidence>
<feature type="domain" description="Leucine-binding protein" evidence="4">
    <location>
        <begin position="59"/>
        <end position="345"/>
    </location>
</feature>
<dbReference type="PATRIC" id="fig|1121877.4.peg.167"/>
<evidence type="ECO:0000256" key="3">
    <source>
        <dbReference type="SAM" id="SignalP"/>
    </source>
</evidence>
<reference evidence="5 6" key="1">
    <citation type="submission" date="2015-01" db="EMBL/GenBank/DDBJ databases">
        <title>Draft genome of the acidophilic iron oxidizer Ferrimicrobium acidiphilum strain T23.</title>
        <authorList>
            <person name="Poehlein A."/>
            <person name="Eisen S."/>
            <person name="Schloemann M."/>
            <person name="Johnson B.D."/>
            <person name="Daniel R."/>
            <person name="Muehling M."/>
        </authorList>
    </citation>
    <scope>NUCLEOTIDE SEQUENCE [LARGE SCALE GENOMIC DNA]</scope>
    <source>
        <strain evidence="5 6">T23</strain>
    </source>
</reference>